<name>A0A7L9FKH2_9CREN</name>
<protein>
    <submittedName>
        <fullName evidence="1">Polymer-forming cytoskeletal protein</fullName>
    </submittedName>
</protein>
<organism evidence="1 2">
    <name type="scientific">Infirmifilum lucidum</name>
    <dbReference type="NCBI Taxonomy" id="2776706"/>
    <lineage>
        <taxon>Archaea</taxon>
        <taxon>Thermoproteota</taxon>
        <taxon>Thermoprotei</taxon>
        <taxon>Thermofilales</taxon>
        <taxon>Thermofilaceae</taxon>
        <taxon>Infirmifilum</taxon>
    </lineage>
</organism>
<dbReference type="Proteomes" id="UP000594121">
    <property type="component" value="Chromosome"/>
</dbReference>
<sequence length="224" mass="23846">MGYLLDAYESALKSSRRAGSLKIRGAGVASGGCYREVIVSGAGRVEGDVEADFIKISGSATFNGSITAREVRVSGAMKVQGSLKAVLLHAAGAMRVEGIIEAEDVEFSGSLIASEINSKRIVVNGAFKTLGRVSGREVTFILSGDSKAEAIEADLLKVKGYTLPMLLRLILRKTLPALDAREIHAREVILENVIIRGTLHAEKVKVRGGVRVEGEVIGKIVKEE</sequence>
<proteinExistence type="predicted"/>
<reference evidence="1 2" key="1">
    <citation type="submission" date="2020-10" db="EMBL/GenBank/DDBJ databases">
        <title>Thermofilum lucidum 3507LT sp. nov. a novel member of Thermofilaceae family isolated from Chile hot spring, and proposal of description order Thermofilales.</title>
        <authorList>
            <person name="Zayulina K.S."/>
            <person name="Elcheninov A.G."/>
            <person name="Toshchakov S.V."/>
            <person name="Kublanov I.V."/>
        </authorList>
    </citation>
    <scope>NUCLEOTIDE SEQUENCE [LARGE SCALE GENOMIC DNA]</scope>
    <source>
        <strain evidence="1 2">3507LT</strain>
    </source>
</reference>
<accession>A0A7L9FKH2</accession>
<dbReference type="KEGG" id="thel:IG193_03370"/>
<dbReference type="GeneID" id="59148904"/>
<dbReference type="AlphaFoldDB" id="A0A7L9FKH2"/>
<dbReference type="InParanoid" id="A0A7L9FKH2"/>
<keyword evidence="2" id="KW-1185">Reference proteome</keyword>
<gene>
    <name evidence="1" type="ORF">IG193_03370</name>
</gene>
<evidence type="ECO:0000313" key="1">
    <source>
        <dbReference type="EMBL" id="QOJ79513.1"/>
    </source>
</evidence>
<evidence type="ECO:0000313" key="2">
    <source>
        <dbReference type="Proteomes" id="UP000594121"/>
    </source>
</evidence>
<dbReference type="EMBL" id="CP062310">
    <property type="protein sequence ID" value="QOJ79513.1"/>
    <property type="molecule type" value="Genomic_DNA"/>
</dbReference>
<dbReference type="RefSeq" id="WP_192819485.1">
    <property type="nucleotide sequence ID" value="NZ_CP062310.1"/>
</dbReference>